<dbReference type="InterPro" id="IPR001732">
    <property type="entry name" value="UDP-Glc/GDP-Man_DH_N"/>
</dbReference>
<evidence type="ECO:0000256" key="9">
    <source>
        <dbReference type="PIRSR" id="PIRSR500134-1"/>
    </source>
</evidence>
<feature type="binding site" evidence="10">
    <location>
        <position position="207"/>
    </location>
    <ligand>
        <name>substrate</name>
    </ligand>
</feature>
<dbReference type="SUPFAM" id="SSF52413">
    <property type="entry name" value="UDP-glucose/GDP-mannose dehydrogenase C-terminal domain"/>
    <property type="match status" value="1"/>
</dbReference>
<dbReference type="Gene3D" id="1.20.5.100">
    <property type="entry name" value="Cytochrome c1, transmembrane anchor, C-terminal"/>
    <property type="match status" value="1"/>
</dbReference>
<dbReference type="InterPro" id="IPR008927">
    <property type="entry name" value="6-PGluconate_DH-like_C_sf"/>
</dbReference>
<dbReference type="PANTHER" id="PTHR43750">
    <property type="entry name" value="UDP-GLUCOSE 6-DEHYDROGENASE TUAD"/>
    <property type="match status" value="1"/>
</dbReference>
<dbReference type="NCBIfam" id="TIGR03026">
    <property type="entry name" value="NDP-sugDHase"/>
    <property type="match status" value="1"/>
</dbReference>
<evidence type="ECO:0000256" key="2">
    <source>
        <dbReference type="ARBA" id="ARBA00006601"/>
    </source>
</evidence>
<evidence type="ECO:0000313" key="13">
    <source>
        <dbReference type="EMBL" id="CAA9400850.1"/>
    </source>
</evidence>
<evidence type="ECO:0000256" key="6">
    <source>
        <dbReference type="ARBA" id="ARBA00023027"/>
    </source>
</evidence>
<dbReference type="PIRSF" id="PIRSF500134">
    <property type="entry name" value="UDPglc_DH_bac"/>
    <property type="match status" value="1"/>
</dbReference>
<comment type="similarity">
    <text evidence="2 8">Belongs to the UDP-glucose/GDP-mannose dehydrogenase family.</text>
</comment>
<evidence type="ECO:0000256" key="10">
    <source>
        <dbReference type="PIRSR" id="PIRSR500134-2"/>
    </source>
</evidence>
<sequence>MHIAVIGTGYVGLVTGACFAEFGVEVTCVDVDENKIERLNQGIIPIYEPGLDQIVEKNSKAGRLHFTTDIKSAVEQALVIFLAVGTPPKPDGSPDMSFYESAAKSIAQYMNGYKVLVTKSTVPVTTGKWLREFVRENQTTKTNFGVASNPEFLREGAAITDFMRPDRVVIGSNEEDAIAIMKDLYRPLFLIETPIVITSLEAAELIKYAANAFLATKITFINEIANLCDAIGCDVHDVARGIGMDNRIGRKFLHPGPGYGGSCFPKDTRALTTVADQFGVETLIVDSVIEANERQRKAMIPKIQKLVGDLKGKQIGVLGLSFKPETDDMRESPATDIIKDLQKLGAKIKAFDPVAMEEAKHCLPDIEYAADEYDAIEGADVLVFLTEWNQFRALDMKKVKRLLKSPKIADLRNIYEPSDMRELGFEYVGVGR</sequence>
<evidence type="ECO:0000256" key="3">
    <source>
        <dbReference type="ARBA" id="ARBA00012954"/>
    </source>
</evidence>
<keyword evidence="6 8" id="KW-0520">NAD</keyword>
<feature type="binding site" evidence="11">
    <location>
        <position position="30"/>
    </location>
    <ligand>
        <name>NAD(+)</name>
        <dbReference type="ChEBI" id="CHEBI:57540"/>
    </ligand>
</feature>
<dbReference type="Pfam" id="PF03720">
    <property type="entry name" value="UDPG_MGDP_dh_C"/>
    <property type="match status" value="1"/>
</dbReference>
<evidence type="ECO:0000256" key="4">
    <source>
        <dbReference type="ARBA" id="ARBA00015132"/>
    </source>
</evidence>
<dbReference type="PIRSF" id="PIRSF000124">
    <property type="entry name" value="UDPglc_GDPman_dh"/>
    <property type="match status" value="1"/>
</dbReference>
<feature type="binding site" evidence="10">
    <location>
        <begin position="152"/>
        <end position="155"/>
    </location>
    <ligand>
        <name>substrate</name>
    </ligand>
</feature>
<name>A0A6J4NYE7_9BACT</name>
<feature type="binding site" evidence="11">
    <location>
        <position position="266"/>
    </location>
    <ligand>
        <name>NAD(+)</name>
        <dbReference type="ChEBI" id="CHEBI:57540"/>
    </ligand>
</feature>
<keyword evidence="5 8" id="KW-0560">Oxidoreductase</keyword>
<evidence type="ECO:0000256" key="7">
    <source>
        <dbReference type="ARBA" id="ARBA00047473"/>
    </source>
</evidence>
<dbReference type="SUPFAM" id="SSF51735">
    <property type="entry name" value="NAD(P)-binding Rossmann-fold domains"/>
    <property type="match status" value="1"/>
</dbReference>
<dbReference type="InterPro" id="IPR036220">
    <property type="entry name" value="UDP-Glc/GDP-Man_DH_C_sf"/>
</dbReference>
<feature type="binding site" evidence="10">
    <location>
        <position position="323"/>
    </location>
    <ligand>
        <name>substrate</name>
    </ligand>
</feature>
<proteinExistence type="inferred from homology"/>
<comment type="catalytic activity">
    <reaction evidence="7 8">
        <text>UDP-alpha-D-glucose + 2 NAD(+) + H2O = UDP-alpha-D-glucuronate + 2 NADH + 3 H(+)</text>
        <dbReference type="Rhea" id="RHEA:23596"/>
        <dbReference type="ChEBI" id="CHEBI:15377"/>
        <dbReference type="ChEBI" id="CHEBI:15378"/>
        <dbReference type="ChEBI" id="CHEBI:57540"/>
        <dbReference type="ChEBI" id="CHEBI:57945"/>
        <dbReference type="ChEBI" id="CHEBI:58052"/>
        <dbReference type="ChEBI" id="CHEBI:58885"/>
        <dbReference type="EC" id="1.1.1.22"/>
    </reaction>
</comment>
<dbReference type="GO" id="GO:0000271">
    <property type="term" value="P:polysaccharide biosynthetic process"/>
    <property type="evidence" value="ECO:0007669"/>
    <property type="project" value="InterPro"/>
</dbReference>
<dbReference type="GO" id="GO:0051287">
    <property type="term" value="F:NAD binding"/>
    <property type="evidence" value="ECO:0007669"/>
    <property type="project" value="InterPro"/>
</dbReference>
<dbReference type="GO" id="GO:0006065">
    <property type="term" value="P:UDP-glucuronate biosynthetic process"/>
    <property type="evidence" value="ECO:0007669"/>
    <property type="project" value="UniProtKB-UniPathway"/>
</dbReference>
<reference evidence="13" key="1">
    <citation type="submission" date="2020-02" db="EMBL/GenBank/DDBJ databases">
        <authorList>
            <person name="Meier V. D."/>
        </authorList>
    </citation>
    <scope>NUCLEOTIDE SEQUENCE</scope>
    <source>
        <strain evidence="13">AVDCRST_MAG74</strain>
    </source>
</reference>
<feature type="binding site" evidence="10">
    <location>
        <begin position="252"/>
        <end position="256"/>
    </location>
    <ligand>
        <name>substrate</name>
    </ligand>
</feature>
<dbReference type="GO" id="GO:0003979">
    <property type="term" value="F:UDP-glucose 6-dehydrogenase activity"/>
    <property type="evidence" value="ECO:0007669"/>
    <property type="project" value="UniProtKB-EC"/>
</dbReference>
<dbReference type="InterPro" id="IPR017476">
    <property type="entry name" value="UDP-Glc/GDP-Man"/>
</dbReference>
<dbReference type="Pfam" id="PF03721">
    <property type="entry name" value="UDPG_MGDP_dh_N"/>
    <property type="match status" value="1"/>
</dbReference>
<feature type="active site" description="Nucleophile" evidence="9">
    <location>
        <position position="263"/>
    </location>
</feature>
<feature type="domain" description="UDP-glucose/GDP-mannose dehydrogenase C-terminal" evidence="12">
    <location>
        <begin position="316"/>
        <end position="417"/>
    </location>
</feature>
<evidence type="ECO:0000259" key="12">
    <source>
        <dbReference type="SMART" id="SM00984"/>
    </source>
</evidence>
<protein>
    <recommendedName>
        <fullName evidence="4 8">UDP-glucose 6-dehydrogenase</fullName>
        <ecNumber evidence="3 8">1.1.1.22</ecNumber>
    </recommendedName>
</protein>
<dbReference type="AlphaFoldDB" id="A0A6J4NYE7"/>
<gene>
    <name evidence="13" type="ORF">AVDCRST_MAG74-1638</name>
</gene>
<organism evidence="13">
    <name type="scientific">uncultured Pyrinomonadaceae bacterium</name>
    <dbReference type="NCBI Taxonomy" id="2283094"/>
    <lineage>
        <taxon>Bacteria</taxon>
        <taxon>Pseudomonadati</taxon>
        <taxon>Acidobacteriota</taxon>
        <taxon>Blastocatellia</taxon>
        <taxon>Blastocatellales</taxon>
        <taxon>Pyrinomonadaceae</taxon>
        <taxon>environmental samples</taxon>
    </lineage>
</organism>
<dbReference type="InterPro" id="IPR028357">
    <property type="entry name" value="UDPglc_DH_bac"/>
</dbReference>
<dbReference type="EC" id="1.1.1.22" evidence="3 8"/>
<evidence type="ECO:0000256" key="8">
    <source>
        <dbReference type="PIRNR" id="PIRNR000124"/>
    </source>
</evidence>
<feature type="binding site" evidence="11">
    <location>
        <position position="35"/>
    </location>
    <ligand>
        <name>NAD(+)</name>
        <dbReference type="ChEBI" id="CHEBI:57540"/>
    </ligand>
</feature>
<evidence type="ECO:0000256" key="11">
    <source>
        <dbReference type="PIRSR" id="PIRSR500134-3"/>
    </source>
</evidence>
<feature type="binding site" evidence="10">
    <location>
        <position position="260"/>
    </location>
    <ligand>
        <name>substrate</name>
    </ligand>
</feature>
<dbReference type="SMART" id="SM00984">
    <property type="entry name" value="UDPG_MGDP_dh_C"/>
    <property type="match status" value="1"/>
</dbReference>
<evidence type="ECO:0000256" key="5">
    <source>
        <dbReference type="ARBA" id="ARBA00023002"/>
    </source>
</evidence>
<dbReference type="InterPro" id="IPR014027">
    <property type="entry name" value="UDP-Glc/GDP-Man_DH_C"/>
</dbReference>
<dbReference type="PANTHER" id="PTHR43750:SF3">
    <property type="entry name" value="UDP-GLUCOSE 6-DEHYDROGENASE TUAD"/>
    <property type="match status" value="1"/>
</dbReference>
<dbReference type="SUPFAM" id="SSF48179">
    <property type="entry name" value="6-phosphogluconate dehydrogenase C-terminal domain-like"/>
    <property type="match status" value="1"/>
</dbReference>
<dbReference type="Pfam" id="PF00984">
    <property type="entry name" value="UDPG_MGDP_dh"/>
    <property type="match status" value="1"/>
</dbReference>
<feature type="binding site" evidence="11">
    <location>
        <position position="121"/>
    </location>
    <ligand>
        <name>NAD(+)</name>
        <dbReference type="ChEBI" id="CHEBI:57540"/>
    </ligand>
</feature>
<feature type="binding site" evidence="11">
    <location>
        <position position="155"/>
    </location>
    <ligand>
        <name>NAD(+)</name>
        <dbReference type="ChEBI" id="CHEBI:57540"/>
    </ligand>
</feature>
<dbReference type="InterPro" id="IPR036291">
    <property type="entry name" value="NAD(P)-bd_dom_sf"/>
</dbReference>
<feature type="binding site" evidence="11">
    <location>
        <position position="86"/>
    </location>
    <ligand>
        <name>NAD(+)</name>
        <dbReference type="ChEBI" id="CHEBI:57540"/>
    </ligand>
</feature>
<dbReference type="Gene3D" id="3.40.50.720">
    <property type="entry name" value="NAD(P)-binding Rossmann-like Domain"/>
    <property type="match status" value="2"/>
</dbReference>
<accession>A0A6J4NYE7</accession>
<dbReference type="InterPro" id="IPR014026">
    <property type="entry name" value="UDP-Glc/GDP-Man_DH_dimer"/>
</dbReference>
<evidence type="ECO:0000256" key="1">
    <source>
        <dbReference type="ARBA" id="ARBA00004701"/>
    </source>
</evidence>
<dbReference type="EMBL" id="CADCUR010000134">
    <property type="protein sequence ID" value="CAA9400850.1"/>
    <property type="molecule type" value="Genomic_DNA"/>
</dbReference>
<dbReference type="UniPathway" id="UPA00038">
    <property type="reaction ID" value="UER00491"/>
</dbReference>
<feature type="binding site" evidence="11">
    <location>
        <position position="330"/>
    </location>
    <ligand>
        <name>NAD(+)</name>
        <dbReference type="ChEBI" id="CHEBI:57540"/>
    </ligand>
</feature>
<comment type="pathway">
    <text evidence="1">Nucleotide-sugar biosynthesis; UDP-alpha-D-glucuronate biosynthesis; UDP-alpha-D-glucuronate from UDP-alpha-D-glucose: step 1/1.</text>
</comment>